<keyword evidence="4" id="KW-1185">Reference proteome</keyword>
<proteinExistence type="predicted"/>
<evidence type="ECO:0008006" key="5">
    <source>
        <dbReference type="Google" id="ProtNLM"/>
    </source>
</evidence>
<gene>
    <name evidence="3" type="ORF">C7B77_22615</name>
</gene>
<keyword evidence="2" id="KW-0472">Membrane</keyword>
<feature type="compositionally biased region" description="Basic and acidic residues" evidence="1">
    <location>
        <begin position="124"/>
        <end position="161"/>
    </location>
</feature>
<sequence>MTVSFGIPAALLFGLVLILASLSLFLTSKFKPDLHQESDNIYAIVGIICGLLLLVSLDLGAAMAFQQLLMIGALISIMWQFLQVRAENKRLKGGGRSAGREVPARRAGYTARIDDEPEYAPAERSNRRNKDRFDRRNNEREYPEELPSRRSATRELPEDRFAQTSPRRLSEPARAEVGYLARRQNESWDEEDWNDSDEPARVRRALPDADYASSNRRSSSGDTPKNRSRNTKKSQQKQPPRSGGTDARMGRSPARYGHDRRAST</sequence>
<dbReference type="Pfam" id="PF07444">
    <property type="entry name" value="Ycf66_N"/>
    <property type="match status" value="1"/>
</dbReference>
<evidence type="ECO:0000313" key="3">
    <source>
        <dbReference type="EMBL" id="PSB50568.1"/>
    </source>
</evidence>
<feature type="compositionally biased region" description="Acidic residues" evidence="1">
    <location>
        <begin position="187"/>
        <end position="197"/>
    </location>
</feature>
<dbReference type="InterPro" id="IPR010004">
    <property type="entry name" value="Uncharacterised_Ycf66"/>
</dbReference>
<dbReference type="EMBL" id="PVWO01000392">
    <property type="protein sequence ID" value="PSB50568.1"/>
    <property type="molecule type" value="Genomic_DNA"/>
</dbReference>
<accession>A0A2T1FZY7</accession>
<reference evidence="3 4" key="1">
    <citation type="submission" date="2018-03" db="EMBL/GenBank/DDBJ databases">
        <title>The ancient ancestry and fast evolution of plastids.</title>
        <authorList>
            <person name="Moore K.R."/>
            <person name="Magnabosco C."/>
            <person name="Momper L."/>
            <person name="Gold D.A."/>
            <person name="Bosak T."/>
            <person name="Fournier G.P."/>
        </authorList>
    </citation>
    <scope>NUCLEOTIDE SEQUENCE [LARGE SCALE GENOMIC DNA]</scope>
    <source>
        <strain evidence="3 4">CCALA 037</strain>
    </source>
</reference>
<feature type="compositionally biased region" description="Polar residues" evidence="1">
    <location>
        <begin position="212"/>
        <end position="223"/>
    </location>
</feature>
<evidence type="ECO:0000256" key="1">
    <source>
        <dbReference type="SAM" id="MobiDB-lite"/>
    </source>
</evidence>
<feature type="transmembrane region" description="Helical" evidence="2">
    <location>
        <begin position="6"/>
        <end position="28"/>
    </location>
</feature>
<feature type="compositionally biased region" description="Basic residues" evidence="1">
    <location>
        <begin position="226"/>
        <end position="235"/>
    </location>
</feature>
<keyword evidence="2" id="KW-0812">Transmembrane</keyword>
<feature type="region of interest" description="Disordered" evidence="1">
    <location>
        <begin position="92"/>
        <end position="264"/>
    </location>
</feature>
<comment type="caution">
    <text evidence="3">The sequence shown here is derived from an EMBL/GenBank/DDBJ whole genome shotgun (WGS) entry which is preliminary data.</text>
</comment>
<dbReference type="OrthoDB" id="9843430at2"/>
<evidence type="ECO:0000256" key="2">
    <source>
        <dbReference type="SAM" id="Phobius"/>
    </source>
</evidence>
<name>A0A2T1FZY7_9CYAN</name>
<evidence type="ECO:0000313" key="4">
    <source>
        <dbReference type="Proteomes" id="UP000238937"/>
    </source>
</evidence>
<feature type="transmembrane region" description="Helical" evidence="2">
    <location>
        <begin position="40"/>
        <end position="57"/>
    </location>
</feature>
<keyword evidence="2" id="KW-1133">Transmembrane helix</keyword>
<protein>
    <recommendedName>
        <fullName evidence="5">Ycf66 family protein</fullName>
    </recommendedName>
</protein>
<dbReference type="Proteomes" id="UP000238937">
    <property type="component" value="Unassembled WGS sequence"/>
</dbReference>
<organism evidence="3 4">
    <name type="scientific">Chamaesiphon polymorphus CCALA 037</name>
    <dbReference type="NCBI Taxonomy" id="2107692"/>
    <lineage>
        <taxon>Bacteria</taxon>
        <taxon>Bacillati</taxon>
        <taxon>Cyanobacteriota</taxon>
        <taxon>Cyanophyceae</taxon>
        <taxon>Gomontiellales</taxon>
        <taxon>Chamaesiphonaceae</taxon>
        <taxon>Chamaesiphon</taxon>
    </lineage>
</organism>
<dbReference type="AlphaFoldDB" id="A0A2T1FZY7"/>
<feature type="compositionally biased region" description="Basic and acidic residues" evidence="1">
    <location>
        <begin position="198"/>
        <end position="207"/>
    </location>
</feature>